<keyword evidence="3" id="KW-1185">Reference proteome</keyword>
<dbReference type="EMBL" id="OU898282">
    <property type="protein sequence ID" value="CAG9838292.1"/>
    <property type="molecule type" value="Genomic_DNA"/>
</dbReference>
<dbReference type="Proteomes" id="UP001153709">
    <property type="component" value="Chromosome 7"/>
</dbReference>
<feature type="compositionally biased region" description="Pro residues" evidence="1">
    <location>
        <begin position="33"/>
        <end position="69"/>
    </location>
</feature>
<evidence type="ECO:0000313" key="3">
    <source>
        <dbReference type="Proteomes" id="UP001153709"/>
    </source>
</evidence>
<protein>
    <submittedName>
        <fullName evidence="2">Uncharacterized protein</fullName>
    </submittedName>
</protein>
<reference evidence="2" key="1">
    <citation type="submission" date="2022-01" db="EMBL/GenBank/DDBJ databases">
        <authorList>
            <person name="King R."/>
        </authorList>
    </citation>
    <scope>NUCLEOTIDE SEQUENCE</scope>
</reference>
<dbReference type="SUPFAM" id="SSF81995">
    <property type="entry name" value="beta-sandwich domain of Sec23/24"/>
    <property type="match status" value="1"/>
</dbReference>
<dbReference type="AlphaFoldDB" id="A0A9N9T470"/>
<sequence>MSNLCVKINIKNLNPSLRNLKMSYQQGHGHPPQQYPPGQYPPPPQPGYGPPPPQWQQPQPQYYPPPQPPPKEEDDCYTDDSVKDPDYEDLALKHRNRRNASCSDEEDLSVSTINQANILCESVNLLPREDYEMIPNNLIPIQSEPSDKENISVSHQKLINPDCSPNKVRKN</sequence>
<feature type="region of interest" description="Disordered" evidence="1">
    <location>
        <begin position="19"/>
        <end position="84"/>
    </location>
</feature>
<name>A0A9N9T470_DIABA</name>
<accession>A0A9N9T470</accession>
<evidence type="ECO:0000313" key="2">
    <source>
        <dbReference type="EMBL" id="CAG9838292.1"/>
    </source>
</evidence>
<gene>
    <name evidence="2" type="ORF">DIABBA_LOCUS11201</name>
</gene>
<feature type="region of interest" description="Disordered" evidence="1">
    <location>
        <begin position="146"/>
        <end position="171"/>
    </location>
</feature>
<dbReference type="OrthoDB" id="6776127at2759"/>
<organism evidence="2 3">
    <name type="scientific">Diabrotica balteata</name>
    <name type="common">Banded cucumber beetle</name>
    <dbReference type="NCBI Taxonomy" id="107213"/>
    <lineage>
        <taxon>Eukaryota</taxon>
        <taxon>Metazoa</taxon>
        <taxon>Ecdysozoa</taxon>
        <taxon>Arthropoda</taxon>
        <taxon>Hexapoda</taxon>
        <taxon>Insecta</taxon>
        <taxon>Pterygota</taxon>
        <taxon>Neoptera</taxon>
        <taxon>Endopterygota</taxon>
        <taxon>Coleoptera</taxon>
        <taxon>Polyphaga</taxon>
        <taxon>Cucujiformia</taxon>
        <taxon>Chrysomeloidea</taxon>
        <taxon>Chrysomelidae</taxon>
        <taxon>Galerucinae</taxon>
        <taxon>Diabroticina</taxon>
        <taxon>Diabroticites</taxon>
        <taxon>Diabrotica</taxon>
    </lineage>
</organism>
<proteinExistence type="predicted"/>
<evidence type="ECO:0000256" key="1">
    <source>
        <dbReference type="SAM" id="MobiDB-lite"/>
    </source>
</evidence>